<dbReference type="Proteomes" id="UP000790377">
    <property type="component" value="Unassembled WGS sequence"/>
</dbReference>
<organism evidence="1 2">
    <name type="scientific">Hygrophoropsis aurantiaca</name>
    <dbReference type="NCBI Taxonomy" id="72124"/>
    <lineage>
        <taxon>Eukaryota</taxon>
        <taxon>Fungi</taxon>
        <taxon>Dikarya</taxon>
        <taxon>Basidiomycota</taxon>
        <taxon>Agaricomycotina</taxon>
        <taxon>Agaricomycetes</taxon>
        <taxon>Agaricomycetidae</taxon>
        <taxon>Boletales</taxon>
        <taxon>Coniophorineae</taxon>
        <taxon>Hygrophoropsidaceae</taxon>
        <taxon>Hygrophoropsis</taxon>
    </lineage>
</organism>
<keyword evidence="2" id="KW-1185">Reference proteome</keyword>
<sequence>MIATRLNSQNLTSVIALSLTVTVKILEASSKGESRKSARHSAPSANSQSIPTVPSTGPSVLGSSIMQAAMSTLARSLNDGVFFNTKFIACSRRTTSKRSGATQVVYAQSTVLEAISPNLALDNMAAREDKLFLGDSTTPGERAIEIVEDYEYDSDSDLDDDEDNDNDVEPKATIPPPTVVNTEGEQDASSKSGEDSFGQPGAVTMSVSEEMSPRNECAIGAPEAKNPATSISDLEETHIQNQYSVAAIPIEPPTNIANVVYVKGTAQKTWRALIHYCYTGHVSFLPLKSSRAVSGRISQDEEDLRCSPKSMYRLAHRLDIIALKNTAIAAIEEHLSEANVLAELFSKFTSRYPAVQAVETKVLLKNRAKPEVIEGLPKITRKIFQGQMPHAETVLSDVMQKVFQH</sequence>
<comment type="caution">
    <text evidence="1">The sequence shown here is derived from an EMBL/GenBank/DDBJ whole genome shotgun (WGS) entry which is preliminary data.</text>
</comment>
<dbReference type="EMBL" id="MU268381">
    <property type="protein sequence ID" value="KAH7904720.1"/>
    <property type="molecule type" value="Genomic_DNA"/>
</dbReference>
<evidence type="ECO:0000313" key="2">
    <source>
        <dbReference type="Proteomes" id="UP000790377"/>
    </source>
</evidence>
<gene>
    <name evidence="1" type="ORF">BJ138DRAFT_871042</name>
</gene>
<proteinExistence type="predicted"/>
<accession>A0ACB7ZU34</accession>
<evidence type="ECO:0000313" key="1">
    <source>
        <dbReference type="EMBL" id="KAH7904720.1"/>
    </source>
</evidence>
<name>A0ACB7ZU34_9AGAM</name>
<reference evidence="1" key="1">
    <citation type="journal article" date="2021" name="New Phytol.">
        <title>Evolutionary innovations through gain and loss of genes in the ectomycorrhizal Boletales.</title>
        <authorList>
            <person name="Wu G."/>
            <person name="Miyauchi S."/>
            <person name="Morin E."/>
            <person name="Kuo A."/>
            <person name="Drula E."/>
            <person name="Varga T."/>
            <person name="Kohler A."/>
            <person name="Feng B."/>
            <person name="Cao Y."/>
            <person name="Lipzen A."/>
            <person name="Daum C."/>
            <person name="Hundley H."/>
            <person name="Pangilinan J."/>
            <person name="Johnson J."/>
            <person name="Barry K."/>
            <person name="LaButti K."/>
            <person name="Ng V."/>
            <person name="Ahrendt S."/>
            <person name="Min B."/>
            <person name="Choi I.G."/>
            <person name="Park H."/>
            <person name="Plett J.M."/>
            <person name="Magnuson J."/>
            <person name="Spatafora J.W."/>
            <person name="Nagy L.G."/>
            <person name="Henrissat B."/>
            <person name="Grigoriev I.V."/>
            <person name="Yang Z.L."/>
            <person name="Xu J."/>
            <person name="Martin F.M."/>
        </authorList>
    </citation>
    <scope>NUCLEOTIDE SEQUENCE</scope>
    <source>
        <strain evidence="1">ATCC 28755</strain>
    </source>
</reference>
<protein>
    <submittedName>
        <fullName evidence="1">Uncharacterized protein</fullName>
    </submittedName>
</protein>